<dbReference type="CDD" id="cd06170">
    <property type="entry name" value="LuxR_C_like"/>
    <property type="match status" value="1"/>
</dbReference>
<feature type="domain" description="HTH luxR-type" evidence="2">
    <location>
        <begin position="456"/>
        <end position="518"/>
    </location>
</feature>
<keyword evidence="4" id="KW-1185">Reference proteome</keyword>
<dbReference type="PROSITE" id="PS00622">
    <property type="entry name" value="HTH_LUXR_1"/>
    <property type="match status" value="1"/>
</dbReference>
<evidence type="ECO:0000259" key="2">
    <source>
        <dbReference type="PROSITE" id="PS50043"/>
    </source>
</evidence>
<dbReference type="SMART" id="SM00421">
    <property type="entry name" value="HTH_LUXR"/>
    <property type="match status" value="1"/>
</dbReference>
<dbReference type="InterPro" id="IPR036388">
    <property type="entry name" value="WH-like_DNA-bd_sf"/>
</dbReference>
<dbReference type="PANTHER" id="PTHR43214">
    <property type="entry name" value="TWO-COMPONENT RESPONSE REGULATOR"/>
    <property type="match status" value="1"/>
</dbReference>
<proteinExistence type="predicted"/>
<reference evidence="4" key="1">
    <citation type="journal article" date="2019" name="Int. J. Syst. Evol. Microbiol.">
        <title>The Global Catalogue of Microorganisms (GCM) 10K type strain sequencing project: providing services to taxonomists for standard genome sequencing and annotation.</title>
        <authorList>
            <consortium name="The Broad Institute Genomics Platform"/>
            <consortium name="The Broad Institute Genome Sequencing Center for Infectious Disease"/>
            <person name="Wu L."/>
            <person name="Ma J."/>
        </authorList>
    </citation>
    <scope>NUCLEOTIDE SEQUENCE [LARGE SCALE GENOMIC DNA]</scope>
    <source>
        <strain evidence="4">JCM 30346</strain>
    </source>
</reference>
<evidence type="ECO:0000313" key="4">
    <source>
        <dbReference type="Proteomes" id="UP001596137"/>
    </source>
</evidence>
<name>A0ABW1NJK3_9ACTN</name>
<accession>A0ABW1NJK3</accession>
<protein>
    <submittedName>
        <fullName evidence="3">LuxR C-terminal-related transcriptional regulator</fullName>
    </submittedName>
</protein>
<evidence type="ECO:0000313" key="3">
    <source>
        <dbReference type="EMBL" id="MFC6082937.1"/>
    </source>
</evidence>
<sequence>FERAAELAGRGDVKAARLAAAARHAATAGDPRRARALLDRLGTLTLTAETRGQAELLHGGLELRGGETGNACDKFLAAAGWLLDRDRELGVRALVRAAEAGYFAGDIQRFLAIAHRAAALRRPDDRAATQLMFDYLAGMAATFRGRHDEAAGPLRRVMRLSASVHDPAMLVWAGVAGLMLGEDEHALTLATRSVESARSHGAVAALPQLLESVIHAEFWMGRYASMAVHALEGLRLAQETGRLNSAGHHLAWLSLVAAVQGDEETCRIRAGAAFELADAHGLGLPAVLGDWALAHVDLAAGRVAEAAARLGARRRRDHLVTRVMAIPTFIEATARTGDRRKAQVALGVLDRWVGSTRSPDRRALAMRCHALLAGPGEAEALFGEALELHRQGACEFETARTRLLYGEALRRERRPGTARQHLHGALETFERLGARLWAEQARGELRAAGQSVRPARPPLAEPLTAQQSQIARMVAEGATNREVAARLFLSPRTVEHHLRNIFVKLGVRSRVELSRLLS</sequence>
<dbReference type="EMBL" id="JBHSRF010000023">
    <property type="protein sequence ID" value="MFC6082937.1"/>
    <property type="molecule type" value="Genomic_DNA"/>
</dbReference>
<evidence type="ECO:0000256" key="1">
    <source>
        <dbReference type="ARBA" id="ARBA00023125"/>
    </source>
</evidence>
<dbReference type="InterPro" id="IPR039420">
    <property type="entry name" value="WalR-like"/>
</dbReference>
<dbReference type="PANTHER" id="PTHR43214:SF42">
    <property type="entry name" value="TRANSCRIPTIONAL REGULATORY PROTEIN DESR"/>
    <property type="match status" value="1"/>
</dbReference>
<gene>
    <name evidence="3" type="ORF">ACFP1K_17330</name>
</gene>
<feature type="non-terminal residue" evidence="3">
    <location>
        <position position="1"/>
    </location>
</feature>
<dbReference type="InterPro" id="IPR016032">
    <property type="entry name" value="Sig_transdc_resp-reg_C-effctor"/>
</dbReference>
<keyword evidence="1" id="KW-0238">DNA-binding</keyword>
<dbReference type="Gene3D" id="1.10.10.10">
    <property type="entry name" value="Winged helix-like DNA-binding domain superfamily/Winged helix DNA-binding domain"/>
    <property type="match status" value="1"/>
</dbReference>
<dbReference type="Proteomes" id="UP001596137">
    <property type="component" value="Unassembled WGS sequence"/>
</dbReference>
<dbReference type="PROSITE" id="PS50043">
    <property type="entry name" value="HTH_LUXR_2"/>
    <property type="match status" value="1"/>
</dbReference>
<comment type="caution">
    <text evidence="3">The sequence shown here is derived from an EMBL/GenBank/DDBJ whole genome shotgun (WGS) entry which is preliminary data.</text>
</comment>
<organism evidence="3 4">
    <name type="scientific">Sphaerisporangium aureirubrum</name>
    <dbReference type="NCBI Taxonomy" id="1544736"/>
    <lineage>
        <taxon>Bacteria</taxon>
        <taxon>Bacillati</taxon>
        <taxon>Actinomycetota</taxon>
        <taxon>Actinomycetes</taxon>
        <taxon>Streptosporangiales</taxon>
        <taxon>Streptosporangiaceae</taxon>
        <taxon>Sphaerisporangium</taxon>
    </lineage>
</organism>
<dbReference type="RefSeq" id="WP_380754022.1">
    <property type="nucleotide sequence ID" value="NZ_JBHSRF010000023.1"/>
</dbReference>
<dbReference type="PRINTS" id="PR00038">
    <property type="entry name" value="HTHLUXR"/>
</dbReference>
<dbReference type="Pfam" id="PF00196">
    <property type="entry name" value="GerE"/>
    <property type="match status" value="1"/>
</dbReference>
<dbReference type="SUPFAM" id="SSF46894">
    <property type="entry name" value="C-terminal effector domain of the bipartite response regulators"/>
    <property type="match status" value="1"/>
</dbReference>
<dbReference type="InterPro" id="IPR000792">
    <property type="entry name" value="Tscrpt_reg_LuxR_C"/>
</dbReference>